<dbReference type="EMBL" id="BK014739">
    <property type="protein sequence ID" value="DAD73588.1"/>
    <property type="molecule type" value="Genomic_DNA"/>
</dbReference>
<name>A0A8S5LUA1_9CAUD</name>
<reference evidence="2" key="1">
    <citation type="journal article" date="2021" name="Proc. Natl. Acad. Sci. U.S.A.">
        <title>A Catalog of Tens of Thousands of Viruses from Human Metagenomes Reveals Hidden Associations with Chronic Diseases.</title>
        <authorList>
            <person name="Tisza M.J."/>
            <person name="Buck C.B."/>
        </authorList>
    </citation>
    <scope>NUCLEOTIDE SEQUENCE</scope>
    <source>
        <strain evidence="2">CtwmI4</strain>
    </source>
</reference>
<keyword evidence="1" id="KW-0175">Coiled coil</keyword>
<accession>A0A8S5LUA1</accession>
<organism evidence="2">
    <name type="scientific">Myoviridae sp. ctwmI4</name>
    <dbReference type="NCBI Taxonomy" id="2826710"/>
    <lineage>
        <taxon>Viruses</taxon>
        <taxon>Duplodnaviria</taxon>
        <taxon>Heunggongvirae</taxon>
        <taxon>Uroviricota</taxon>
        <taxon>Caudoviricetes</taxon>
    </lineage>
</organism>
<sequence length="301" mass="33371">MNKHKVSLQASAISVVLDNSHPNAMRFTGTCMFLNTPSDYTPGGINKPVLLTSEEAEKSASTMNLMGINCDYETWMFPDEVMMAHDRRNKIGVVEKCWVDGDELKFTGIMYKNDFPDIAEFIKKTVDSLGFSVEAMFNINEHDDYIEAKDVEFTGVAILFKDAAAYQNTYIAEIAAKAKGKQLMEKQEIQNLIEETIKAQLEANAKAEQEKAEAKELADAKAEVERLTAECSAKDETIAEKDAKIAELEKAVETKDAEIEAGKQETVVSDVANLETKAKMDAGKKVETPKSFADVVRNAMK</sequence>
<evidence type="ECO:0000256" key="1">
    <source>
        <dbReference type="SAM" id="Coils"/>
    </source>
</evidence>
<proteinExistence type="predicted"/>
<evidence type="ECO:0000313" key="2">
    <source>
        <dbReference type="EMBL" id="DAD73588.1"/>
    </source>
</evidence>
<feature type="coiled-coil region" evidence="1">
    <location>
        <begin position="190"/>
        <end position="265"/>
    </location>
</feature>
<protein>
    <submittedName>
        <fullName evidence="2">Uncharacterized protein</fullName>
    </submittedName>
</protein>